<dbReference type="InterPro" id="IPR006553">
    <property type="entry name" value="Leu-rich_rpt_Cys-con_subtyp"/>
</dbReference>
<dbReference type="InterPro" id="IPR057207">
    <property type="entry name" value="FBXL15_LRR"/>
</dbReference>
<dbReference type="AlphaFoldDB" id="A0A6S7JA68"/>
<comment type="caution">
    <text evidence="1">The sequence shown here is derived from an EMBL/GenBank/DDBJ whole genome shotgun (WGS) entry which is preliminary data.</text>
</comment>
<dbReference type="OrthoDB" id="423607at2759"/>
<dbReference type="InterPro" id="IPR001810">
    <property type="entry name" value="F-box_dom"/>
</dbReference>
<dbReference type="EMBL" id="CACRXK020014891">
    <property type="protein sequence ID" value="CAB4027587.1"/>
    <property type="molecule type" value="Genomic_DNA"/>
</dbReference>
<dbReference type="SMART" id="SM00367">
    <property type="entry name" value="LRR_CC"/>
    <property type="match status" value="7"/>
</dbReference>
<keyword evidence="2" id="KW-1185">Reference proteome</keyword>
<dbReference type="Pfam" id="PF25372">
    <property type="entry name" value="DUF7885"/>
    <property type="match status" value="1"/>
</dbReference>
<dbReference type="GO" id="GO:0019005">
    <property type="term" value="C:SCF ubiquitin ligase complex"/>
    <property type="evidence" value="ECO:0007669"/>
    <property type="project" value="TreeGrafter"/>
</dbReference>
<evidence type="ECO:0000313" key="2">
    <source>
        <dbReference type="Proteomes" id="UP001152795"/>
    </source>
</evidence>
<evidence type="ECO:0000313" key="1">
    <source>
        <dbReference type="EMBL" id="CAB4027587.1"/>
    </source>
</evidence>
<protein>
    <submittedName>
        <fullName evidence="1">F-box LRR-repeat 20-like</fullName>
    </submittedName>
</protein>
<dbReference type="PANTHER" id="PTHR13318">
    <property type="entry name" value="PARTNER OF PAIRED, ISOFORM B-RELATED"/>
    <property type="match status" value="1"/>
</dbReference>
<organism evidence="1 2">
    <name type="scientific">Paramuricea clavata</name>
    <name type="common">Red gorgonian</name>
    <name type="synonym">Violescent sea-whip</name>
    <dbReference type="NCBI Taxonomy" id="317549"/>
    <lineage>
        <taxon>Eukaryota</taxon>
        <taxon>Metazoa</taxon>
        <taxon>Cnidaria</taxon>
        <taxon>Anthozoa</taxon>
        <taxon>Octocorallia</taxon>
        <taxon>Malacalcyonacea</taxon>
        <taxon>Plexauridae</taxon>
        <taxon>Paramuricea</taxon>
    </lineage>
</organism>
<dbReference type="SUPFAM" id="SSF52047">
    <property type="entry name" value="RNI-like"/>
    <property type="match status" value="1"/>
</dbReference>
<gene>
    <name evidence="1" type="ORF">PACLA_8A023981</name>
</gene>
<sequence>MNAEFLHVDETAIYFLPDQVLLQIFSYFKLRELIMVSAVCKRWHRLCYDSRLWVNLDLSQDMQIRKVNNKSVKYILRRTTSIREINLSGRKCRRVGNNSLTYISRYCPQLKNLNVASRIKILDKGMKEIVQACPGLEYINVEGCMRISNGSLIYIGKNCPNLRSINIGRCKLVQDFGLEALVKNCKNITTISLENCHQVTDQGLGIIADNCLLLKSINLKRMRRITNSGIREFLEKVPILELSVGLMRTTGGVTDAVLYVISRQCPQLEMLEFEHFARYEVDGCVLRLAEGCKHLTRLYLYRCYPLSDMTLMRITQICPKLSDIHLFPESFYLG</sequence>
<name>A0A6S7JA68_PARCT</name>
<dbReference type="SMART" id="SM00256">
    <property type="entry name" value="FBOX"/>
    <property type="match status" value="1"/>
</dbReference>
<reference evidence="1" key="1">
    <citation type="submission" date="2020-04" db="EMBL/GenBank/DDBJ databases">
        <authorList>
            <person name="Alioto T."/>
            <person name="Alioto T."/>
            <person name="Gomez Garrido J."/>
        </authorList>
    </citation>
    <scope>NUCLEOTIDE SEQUENCE</scope>
    <source>
        <strain evidence="1">A484AB</strain>
    </source>
</reference>
<proteinExistence type="predicted"/>
<dbReference type="GO" id="GO:0031146">
    <property type="term" value="P:SCF-dependent proteasomal ubiquitin-dependent protein catabolic process"/>
    <property type="evidence" value="ECO:0007669"/>
    <property type="project" value="TreeGrafter"/>
</dbReference>
<dbReference type="Gene3D" id="3.80.10.10">
    <property type="entry name" value="Ribonuclease Inhibitor"/>
    <property type="match status" value="2"/>
</dbReference>
<dbReference type="InterPro" id="IPR032675">
    <property type="entry name" value="LRR_dom_sf"/>
</dbReference>
<dbReference type="Proteomes" id="UP001152795">
    <property type="component" value="Unassembled WGS sequence"/>
</dbReference>
<accession>A0A6S7JA68</accession>
<dbReference type="Pfam" id="PF12937">
    <property type="entry name" value="F-box-like"/>
    <property type="match status" value="1"/>
</dbReference>
<dbReference type="PROSITE" id="PS50181">
    <property type="entry name" value="FBOX"/>
    <property type="match status" value="1"/>
</dbReference>